<organism evidence="2 3">
    <name type="scientific">Microbacterium oleivorans</name>
    <dbReference type="NCBI Taxonomy" id="273677"/>
    <lineage>
        <taxon>Bacteria</taxon>
        <taxon>Bacillati</taxon>
        <taxon>Actinomycetota</taxon>
        <taxon>Actinomycetes</taxon>
        <taxon>Micrococcales</taxon>
        <taxon>Microbacteriaceae</taxon>
        <taxon>Microbacterium</taxon>
    </lineage>
</organism>
<evidence type="ECO:0000313" key="3">
    <source>
        <dbReference type="Proteomes" id="UP000076998"/>
    </source>
</evidence>
<proteinExistence type="predicted"/>
<dbReference type="InterPro" id="IPR031304">
    <property type="entry name" value="SLT_2"/>
</dbReference>
<accession>A0A177K6K4</accession>
<dbReference type="OrthoDB" id="9796191at2"/>
<dbReference type="InterPro" id="IPR023346">
    <property type="entry name" value="Lysozyme-like_dom_sf"/>
</dbReference>
<dbReference type="RefSeq" id="WP_064003805.1">
    <property type="nucleotide sequence ID" value="NZ_LSTV01000005.1"/>
</dbReference>
<dbReference type="GO" id="GO:0009253">
    <property type="term" value="P:peptidoglycan catabolic process"/>
    <property type="evidence" value="ECO:0007669"/>
    <property type="project" value="TreeGrafter"/>
</dbReference>
<dbReference type="InterPro" id="IPR043426">
    <property type="entry name" value="MltB-like"/>
</dbReference>
<gene>
    <name evidence="2" type="ORF">AYL44_13580</name>
</gene>
<dbReference type="GO" id="GO:0008933">
    <property type="term" value="F:peptidoglycan lytic transglycosylase activity"/>
    <property type="evidence" value="ECO:0007669"/>
    <property type="project" value="TreeGrafter"/>
</dbReference>
<dbReference type="PANTHER" id="PTHR30163:SF8">
    <property type="entry name" value="LYTIC MUREIN TRANSGLYCOSYLASE"/>
    <property type="match status" value="1"/>
</dbReference>
<dbReference type="CDD" id="cd13399">
    <property type="entry name" value="Slt35-like"/>
    <property type="match status" value="1"/>
</dbReference>
<evidence type="ECO:0000259" key="1">
    <source>
        <dbReference type="Pfam" id="PF13406"/>
    </source>
</evidence>
<dbReference type="PANTHER" id="PTHR30163">
    <property type="entry name" value="MEMBRANE-BOUND LYTIC MUREIN TRANSGLYCOSYLASE B"/>
    <property type="match status" value="1"/>
</dbReference>
<protein>
    <submittedName>
        <fullName evidence="2">Murein transglycosylase</fullName>
    </submittedName>
</protein>
<dbReference type="AlphaFoldDB" id="A0A177K6K4"/>
<dbReference type="Pfam" id="PF13406">
    <property type="entry name" value="SLT_2"/>
    <property type="match status" value="1"/>
</dbReference>
<reference evidence="2 3" key="1">
    <citation type="submission" date="2016-02" db="EMBL/GenBank/DDBJ databases">
        <authorList>
            <person name="Wen L."/>
            <person name="He K."/>
            <person name="Yang H."/>
        </authorList>
    </citation>
    <scope>NUCLEOTIDE SEQUENCE [LARGE SCALE GENOMIC DNA]</scope>
    <source>
        <strain evidence="2 3">CD11_3</strain>
    </source>
</reference>
<dbReference type="SUPFAM" id="SSF53955">
    <property type="entry name" value="Lysozyme-like"/>
    <property type="match status" value="1"/>
</dbReference>
<dbReference type="Proteomes" id="UP000076998">
    <property type="component" value="Unassembled WGS sequence"/>
</dbReference>
<feature type="domain" description="Transglycosylase SLT" evidence="1">
    <location>
        <begin position="183"/>
        <end position="236"/>
    </location>
</feature>
<dbReference type="Gene3D" id="1.10.530.10">
    <property type="match status" value="1"/>
</dbReference>
<evidence type="ECO:0000313" key="2">
    <source>
        <dbReference type="EMBL" id="OAH49032.1"/>
    </source>
</evidence>
<dbReference type="Gene3D" id="1.10.8.350">
    <property type="entry name" value="Bacterial muramidase"/>
    <property type="match status" value="1"/>
</dbReference>
<comment type="caution">
    <text evidence="2">The sequence shown here is derived from an EMBL/GenBank/DDBJ whole genome shotgun (WGS) entry which is preliminary data.</text>
</comment>
<sequence>MAARRRRSPSRARRGRLAALAVGIGVAPAAVVILLAACLPAALRPAEPEGEPLPPVSSRWADTPPPALAVAGADPARAPAVDLVDAEWASRVAAATGIPRRAVIAYAAADLTVAHEQPSCAIGWNTLAGIGWVESRHGSYGGSRLDESGLVTPRILGPRLDGDGVAAIADTDGGNLDGDDRWDRAVGPLQFIPETWRRWGADGDADGTRDPNHIDDAALAAARYLCRSGPMATETAWRDAVFTYNPLTRYIDDVATRANEYAQMAPAG</sequence>
<name>A0A177K6K4_9MICO</name>
<dbReference type="EMBL" id="LSTV01000005">
    <property type="protein sequence ID" value="OAH49032.1"/>
    <property type="molecule type" value="Genomic_DNA"/>
</dbReference>